<dbReference type="AlphaFoldDB" id="A0ABD3NLK7"/>
<comment type="caution">
    <text evidence="3">The sequence shown here is derived from an EMBL/GenBank/DDBJ whole genome shotgun (WGS) entry which is preliminary data.</text>
</comment>
<evidence type="ECO:0000313" key="4">
    <source>
        <dbReference type="Proteomes" id="UP001516023"/>
    </source>
</evidence>
<gene>
    <name evidence="3" type="ORF">HJC23_010700</name>
</gene>
<accession>A0ABD3NLK7</accession>
<protein>
    <recommendedName>
        <fullName evidence="2">NADP-dependent oxidoreductase domain-containing protein</fullName>
    </recommendedName>
</protein>
<dbReference type="PANTHER" id="PTHR43364:SF4">
    <property type="entry name" value="NAD(P)-LINKED OXIDOREDUCTASE SUPERFAMILY PROTEIN"/>
    <property type="match status" value="1"/>
</dbReference>
<dbReference type="InterPro" id="IPR023210">
    <property type="entry name" value="NADP_OxRdtase_dom"/>
</dbReference>
<dbReference type="InterPro" id="IPR036812">
    <property type="entry name" value="NAD(P)_OxRdtase_dom_sf"/>
</dbReference>
<keyword evidence="1" id="KW-0560">Oxidoreductase</keyword>
<dbReference type="Gene3D" id="3.20.20.100">
    <property type="entry name" value="NADP-dependent oxidoreductase domain"/>
    <property type="match status" value="1"/>
</dbReference>
<dbReference type="CDD" id="cd19075">
    <property type="entry name" value="AKR_AKR7A1-5"/>
    <property type="match status" value="1"/>
</dbReference>
<proteinExistence type="predicted"/>
<dbReference type="InterPro" id="IPR050523">
    <property type="entry name" value="AKR_Detox_Biosynth"/>
</dbReference>
<dbReference type="PANTHER" id="PTHR43364">
    <property type="entry name" value="NADH-SPECIFIC METHYLGLYOXAL REDUCTASE-RELATED"/>
    <property type="match status" value="1"/>
</dbReference>
<dbReference type="GO" id="GO:0016491">
    <property type="term" value="F:oxidoreductase activity"/>
    <property type="evidence" value="ECO:0007669"/>
    <property type="project" value="UniProtKB-KW"/>
</dbReference>
<evidence type="ECO:0000313" key="3">
    <source>
        <dbReference type="EMBL" id="KAL3776107.1"/>
    </source>
</evidence>
<reference evidence="3 4" key="1">
    <citation type="journal article" date="2020" name="G3 (Bethesda)">
        <title>Improved Reference Genome for Cyclotella cryptica CCMP332, a Model for Cell Wall Morphogenesis, Salinity Adaptation, and Lipid Production in Diatoms (Bacillariophyta).</title>
        <authorList>
            <person name="Roberts W.R."/>
            <person name="Downey K.M."/>
            <person name="Ruck E.C."/>
            <person name="Traller J.C."/>
            <person name="Alverson A.J."/>
        </authorList>
    </citation>
    <scope>NUCLEOTIDE SEQUENCE [LARGE SCALE GENOMIC DNA]</scope>
    <source>
        <strain evidence="3 4">CCMP332</strain>
    </source>
</reference>
<keyword evidence="4" id="KW-1185">Reference proteome</keyword>
<sequence>MRASSLSRLPNLYLGTMTFGWKGQTSSPVDDAIALNMVKSFVNLHNNAAVVRIDTARIYASGDSERMLGSALQTLTEENVVSPPLVISVGTKAHPSQPHGLSPEGLRAQLESSLEAMGVSSVGEYYLHQPDENHPLLDSLKTLTSFVQEGLISSIGLSNYHASEVQRAFDLCNEHGLVKPTVYQGLYNPLNRCVEEELLPVLRRNGCSFVAYNPLAGGMLTGKHTVQDNVQTGRFKNNPNYLPRFYTSANFQAIQLIQSACEVANISMVEATYRWLLCHSALRADDDKVHGDGILIGASSMEQLNENLGSCSRAQDATLPKDLTDAFDAAWDVIRKEESRPFPYWRSYSADMPNRFELDPGASYSAAKAK</sequence>
<dbReference type="Proteomes" id="UP001516023">
    <property type="component" value="Unassembled WGS sequence"/>
</dbReference>
<evidence type="ECO:0000256" key="1">
    <source>
        <dbReference type="ARBA" id="ARBA00023002"/>
    </source>
</evidence>
<name>A0ABD3NLK7_9STRA</name>
<dbReference type="SUPFAM" id="SSF51430">
    <property type="entry name" value="NAD(P)-linked oxidoreductase"/>
    <property type="match status" value="1"/>
</dbReference>
<dbReference type="EMBL" id="JABMIG020000512">
    <property type="protein sequence ID" value="KAL3776107.1"/>
    <property type="molecule type" value="Genomic_DNA"/>
</dbReference>
<organism evidence="3 4">
    <name type="scientific">Cyclotella cryptica</name>
    <dbReference type="NCBI Taxonomy" id="29204"/>
    <lineage>
        <taxon>Eukaryota</taxon>
        <taxon>Sar</taxon>
        <taxon>Stramenopiles</taxon>
        <taxon>Ochrophyta</taxon>
        <taxon>Bacillariophyta</taxon>
        <taxon>Coscinodiscophyceae</taxon>
        <taxon>Thalassiosirophycidae</taxon>
        <taxon>Stephanodiscales</taxon>
        <taxon>Stephanodiscaceae</taxon>
        <taxon>Cyclotella</taxon>
    </lineage>
</organism>
<dbReference type="Pfam" id="PF00248">
    <property type="entry name" value="Aldo_ket_red"/>
    <property type="match status" value="1"/>
</dbReference>
<feature type="domain" description="NADP-dependent oxidoreductase" evidence="2">
    <location>
        <begin position="12"/>
        <end position="313"/>
    </location>
</feature>
<evidence type="ECO:0000259" key="2">
    <source>
        <dbReference type="Pfam" id="PF00248"/>
    </source>
</evidence>